<feature type="domain" description="Heterokaryon incompatibility" evidence="1">
    <location>
        <begin position="49"/>
        <end position="215"/>
    </location>
</feature>
<comment type="caution">
    <text evidence="2">The sequence shown here is derived from an EMBL/GenBank/DDBJ whole genome shotgun (WGS) entry which is preliminary data.</text>
</comment>
<dbReference type="STRING" id="1093900.A0A507AYU9"/>
<sequence length="648" mass="73228">MSCPIYALLPLLGARDIRLLSIIPRESSDGQEQIRCKLEVASLNRRVKYHALSYTWGSPYGADQPPEKYTGQEEEVAILCNEQPFSIRPNLRDALLRIRESPDDWRERRIWVDAICIDQKTPTERSSQVRLMAEVYSYGETVMSWLGEANQCTTHAFQLIEKLATYPRETLQQITPRSYQTQRTLLGELAEHHCWLALAKLLQRTYFTRMWIIQEVVLARQIEVFCGSHRTQWIWIESVSHFLSTTAWTDYFNHIHTSDTASTSSASHPIEAMMKPSHALPTKLRAIRRDVKEGNFGRTLLHALIRSRVFQASDPRDKVYGVLGLLGDAAKNKPWLQPVYGTRDVSETYILATKQLLADADDLLVLSCVDGERKALAGRESLPSWVPDWTCDKSLGLGVTGYSRYSAAGELPKYARVLEPSLTLELVGHRIDAITVKGESKVSMLENGVDFSGWLSITSSISQTYCTGEDRMEVLWRTLVTNTGGDPPVHPIDGRYREGFVSWMISQLCQKHSHPQSPEFQSQFQSLVRLSVSSQTVAFLNQRLASVSGPGEPNDVMNDLIADEYASTYSHALHLSLFRTSEGYLGLGPESIEKEDSIWVVSGSRVPLIFRRATDDSHRLVGAAYLHGFMSRKTIDFADTRFQTIHVI</sequence>
<dbReference type="AlphaFoldDB" id="A0A507AYU9"/>
<dbReference type="Pfam" id="PF06985">
    <property type="entry name" value="HET"/>
    <property type="match status" value="1"/>
</dbReference>
<organism evidence="2 3">
    <name type="scientific">Thyridium curvatum</name>
    <dbReference type="NCBI Taxonomy" id="1093900"/>
    <lineage>
        <taxon>Eukaryota</taxon>
        <taxon>Fungi</taxon>
        <taxon>Dikarya</taxon>
        <taxon>Ascomycota</taxon>
        <taxon>Pezizomycotina</taxon>
        <taxon>Sordariomycetes</taxon>
        <taxon>Sordariomycetidae</taxon>
        <taxon>Thyridiales</taxon>
        <taxon>Thyridiaceae</taxon>
        <taxon>Thyridium</taxon>
    </lineage>
</organism>
<protein>
    <recommendedName>
        <fullName evidence="1">Heterokaryon incompatibility domain-containing protein</fullName>
    </recommendedName>
</protein>
<name>A0A507AYU9_9PEZI</name>
<proteinExistence type="predicted"/>
<gene>
    <name evidence="2" type="ORF">E0L32_009308</name>
</gene>
<dbReference type="Proteomes" id="UP000319257">
    <property type="component" value="Unassembled WGS sequence"/>
</dbReference>
<dbReference type="RefSeq" id="XP_030991131.1">
    <property type="nucleotide sequence ID" value="XM_031144259.1"/>
</dbReference>
<dbReference type="OrthoDB" id="3548654at2759"/>
<dbReference type="EMBL" id="SKBQ01000067">
    <property type="protein sequence ID" value="TPX09420.1"/>
    <property type="molecule type" value="Genomic_DNA"/>
</dbReference>
<keyword evidence="3" id="KW-1185">Reference proteome</keyword>
<dbReference type="GeneID" id="41976755"/>
<evidence type="ECO:0000259" key="1">
    <source>
        <dbReference type="Pfam" id="PF06985"/>
    </source>
</evidence>
<evidence type="ECO:0000313" key="3">
    <source>
        <dbReference type="Proteomes" id="UP000319257"/>
    </source>
</evidence>
<dbReference type="InterPro" id="IPR010730">
    <property type="entry name" value="HET"/>
</dbReference>
<dbReference type="PANTHER" id="PTHR24148">
    <property type="entry name" value="ANKYRIN REPEAT DOMAIN-CONTAINING PROTEIN 39 HOMOLOG-RELATED"/>
    <property type="match status" value="1"/>
</dbReference>
<dbReference type="InterPro" id="IPR052895">
    <property type="entry name" value="HetReg/Transcr_Mod"/>
</dbReference>
<dbReference type="PANTHER" id="PTHR24148:SF73">
    <property type="entry name" value="HET DOMAIN PROTEIN (AFU_ORTHOLOGUE AFUA_8G01020)"/>
    <property type="match status" value="1"/>
</dbReference>
<dbReference type="InParanoid" id="A0A507AYU9"/>
<accession>A0A507AYU9</accession>
<reference evidence="2 3" key="1">
    <citation type="submission" date="2019-06" db="EMBL/GenBank/DDBJ databases">
        <title>Draft genome sequence of the filamentous fungus Phialemoniopsis curvata isolated from diesel fuel.</title>
        <authorList>
            <person name="Varaljay V.A."/>
            <person name="Lyon W.J."/>
            <person name="Crouch A.L."/>
            <person name="Drake C.E."/>
            <person name="Hollomon J.M."/>
            <person name="Nadeau L.J."/>
            <person name="Nunn H.S."/>
            <person name="Stevenson B.S."/>
            <person name="Bojanowski C.L."/>
            <person name="Crookes-Goodson W.J."/>
        </authorList>
    </citation>
    <scope>NUCLEOTIDE SEQUENCE [LARGE SCALE GENOMIC DNA]</scope>
    <source>
        <strain evidence="2 3">D216</strain>
    </source>
</reference>
<evidence type="ECO:0000313" key="2">
    <source>
        <dbReference type="EMBL" id="TPX09420.1"/>
    </source>
</evidence>
<dbReference type="Pfam" id="PF26639">
    <property type="entry name" value="Het-6_barrel"/>
    <property type="match status" value="1"/>
</dbReference>